<reference evidence="2" key="1">
    <citation type="journal article" date="2011" name="PLoS Genet.">
        <title>Genomic analysis of the necrotrophic fungal pathogens Sclerotinia sclerotiorum and Botrytis cinerea.</title>
        <authorList>
            <person name="Amselem J."/>
            <person name="Cuomo C.A."/>
            <person name="van Kan J.A."/>
            <person name="Viaud M."/>
            <person name="Benito E.P."/>
            <person name="Couloux A."/>
            <person name="Coutinho P.M."/>
            <person name="de Vries R.P."/>
            <person name="Dyer P.S."/>
            <person name="Fillinger S."/>
            <person name="Fournier E."/>
            <person name="Gout L."/>
            <person name="Hahn M."/>
            <person name="Kohn L."/>
            <person name="Lapalu N."/>
            <person name="Plummer K.M."/>
            <person name="Pradier J.M."/>
            <person name="Quevillon E."/>
            <person name="Sharon A."/>
            <person name="Simon A."/>
            <person name="ten Have A."/>
            <person name="Tudzynski B."/>
            <person name="Tudzynski P."/>
            <person name="Wincker P."/>
            <person name="Andrew M."/>
            <person name="Anthouard V."/>
            <person name="Beever R.E."/>
            <person name="Beffa R."/>
            <person name="Benoit I."/>
            <person name="Bouzid O."/>
            <person name="Brault B."/>
            <person name="Chen Z."/>
            <person name="Choquer M."/>
            <person name="Collemare J."/>
            <person name="Cotton P."/>
            <person name="Danchin E.G."/>
            <person name="Da Silva C."/>
            <person name="Gautier A."/>
            <person name="Giraud C."/>
            <person name="Giraud T."/>
            <person name="Gonzalez C."/>
            <person name="Grossetete S."/>
            <person name="Guldener U."/>
            <person name="Henrissat B."/>
            <person name="Howlett B.J."/>
            <person name="Kodira C."/>
            <person name="Kretschmer M."/>
            <person name="Lappartient A."/>
            <person name="Leroch M."/>
            <person name="Levis C."/>
            <person name="Mauceli E."/>
            <person name="Neuveglise C."/>
            <person name="Oeser B."/>
            <person name="Pearson M."/>
            <person name="Poulain J."/>
            <person name="Poussereau N."/>
            <person name="Quesneville H."/>
            <person name="Rascle C."/>
            <person name="Schumacher J."/>
            <person name="Segurens B."/>
            <person name="Sexton A."/>
            <person name="Silva E."/>
            <person name="Sirven C."/>
            <person name="Soanes D.M."/>
            <person name="Talbot N.J."/>
            <person name="Templeton M."/>
            <person name="Yandava C."/>
            <person name="Yarden O."/>
            <person name="Zeng Q."/>
            <person name="Rollins J.A."/>
            <person name="Lebrun M.H."/>
            <person name="Dickman M."/>
        </authorList>
    </citation>
    <scope>NUCLEOTIDE SEQUENCE [LARGE SCALE GENOMIC DNA]</scope>
    <source>
        <strain evidence="2">ATCC 18683 / 1980 / Ss-1</strain>
    </source>
</reference>
<dbReference type="KEGG" id="ssl:SS1G_04103"/>
<evidence type="ECO:0000313" key="1">
    <source>
        <dbReference type="EMBL" id="EDO01628.1"/>
    </source>
</evidence>
<dbReference type="Proteomes" id="UP000001312">
    <property type="component" value="Unassembled WGS sequence"/>
</dbReference>
<protein>
    <submittedName>
        <fullName evidence="1">Uncharacterized protein</fullName>
    </submittedName>
</protein>
<dbReference type="GeneID" id="5491111"/>
<organism evidence="1 2">
    <name type="scientific">Sclerotinia sclerotiorum (strain ATCC 18683 / 1980 / Ss-1)</name>
    <name type="common">White mold</name>
    <name type="synonym">Whetzelinia sclerotiorum</name>
    <dbReference type="NCBI Taxonomy" id="665079"/>
    <lineage>
        <taxon>Eukaryota</taxon>
        <taxon>Fungi</taxon>
        <taxon>Dikarya</taxon>
        <taxon>Ascomycota</taxon>
        <taxon>Pezizomycotina</taxon>
        <taxon>Leotiomycetes</taxon>
        <taxon>Helotiales</taxon>
        <taxon>Sclerotiniaceae</taxon>
        <taxon>Sclerotinia</taxon>
    </lineage>
</organism>
<dbReference type="HOGENOM" id="CLU_3335868_0_0_1"/>
<proteinExistence type="predicted"/>
<sequence>MAQCVLPKWASVVPRDIPPLTKVYHRRRDAEPLFESPE</sequence>
<accession>A7EFL2</accession>
<evidence type="ECO:0000313" key="2">
    <source>
        <dbReference type="Proteomes" id="UP000001312"/>
    </source>
</evidence>
<dbReference type="EMBL" id="CH476625">
    <property type="protein sequence ID" value="EDO01628.1"/>
    <property type="molecule type" value="Genomic_DNA"/>
</dbReference>
<dbReference type="RefSeq" id="XP_001594296.1">
    <property type="nucleotide sequence ID" value="XM_001594246.1"/>
</dbReference>
<keyword evidence="2" id="KW-1185">Reference proteome</keyword>
<dbReference type="InParanoid" id="A7EFL2"/>
<gene>
    <name evidence="1" type="ORF">SS1G_04103</name>
</gene>
<dbReference type="AlphaFoldDB" id="A7EFL2"/>
<name>A7EFL2_SCLS1</name>